<dbReference type="EMBL" id="HBHQ01003869">
    <property type="protein sequence ID" value="CAD9810737.1"/>
    <property type="molecule type" value="Transcribed_RNA"/>
</dbReference>
<evidence type="ECO:0000256" key="3">
    <source>
        <dbReference type="SAM" id="SignalP"/>
    </source>
</evidence>
<dbReference type="AlphaFoldDB" id="A0A7S2U787"/>
<organism evidence="4">
    <name type="scientific">Attheya septentrionalis</name>
    <dbReference type="NCBI Taxonomy" id="420275"/>
    <lineage>
        <taxon>Eukaryota</taxon>
        <taxon>Sar</taxon>
        <taxon>Stramenopiles</taxon>
        <taxon>Ochrophyta</taxon>
        <taxon>Bacillariophyta</taxon>
        <taxon>Coscinodiscophyceae</taxon>
        <taxon>Chaetocerotophycidae</taxon>
        <taxon>Chaetocerotales</taxon>
        <taxon>Attheyaceae</taxon>
        <taxon>Attheya</taxon>
    </lineage>
</organism>
<evidence type="ECO:0000256" key="1">
    <source>
        <dbReference type="SAM" id="MobiDB-lite"/>
    </source>
</evidence>
<feature type="signal peptide" evidence="3">
    <location>
        <begin position="1"/>
        <end position="38"/>
    </location>
</feature>
<evidence type="ECO:0000256" key="2">
    <source>
        <dbReference type="SAM" id="Phobius"/>
    </source>
</evidence>
<keyword evidence="2" id="KW-0812">Transmembrane</keyword>
<gene>
    <name evidence="4" type="ORF">ASEP1449_LOCUS2560</name>
</gene>
<accession>A0A7S2U787</accession>
<feature type="region of interest" description="Disordered" evidence="1">
    <location>
        <begin position="138"/>
        <end position="161"/>
    </location>
</feature>
<name>A0A7S2U787_9STRA</name>
<feature type="chain" id="PRO_5030968542" evidence="3">
    <location>
        <begin position="39"/>
        <end position="237"/>
    </location>
</feature>
<keyword evidence="2" id="KW-1133">Transmembrane helix</keyword>
<feature type="transmembrane region" description="Helical" evidence="2">
    <location>
        <begin position="95"/>
        <end position="114"/>
    </location>
</feature>
<keyword evidence="2" id="KW-0472">Membrane</keyword>
<reference evidence="4" key="1">
    <citation type="submission" date="2021-01" db="EMBL/GenBank/DDBJ databases">
        <authorList>
            <person name="Corre E."/>
            <person name="Pelletier E."/>
            <person name="Niang G."/>
            <person name="Scheremetjew M."/>
            <person name="Finn R."/>
            <person name="Kale V."/>
            <person name="Holt S."/>
            <person name="Cochrane G."/>
            <person name="Meng A."/>
            <person name="Brown T."/>
            <person name="Cohen L."/>
        </authorList>
    </citation>
    <scope>NUCLEOTIDE SEQUENCE</scope>
    <source>
        <strain evidence="4">CCMP2084</strain>
    </source>
</reference>
<proteinExistence type="predicted"/>
<sequence length="237" mass="25762">MTRRQHARNAQENGSKLLSLGTFLRIVLLSSLVEVTVSFTNQPRPNCLHFVGARSSPILHPPLSRCHLNRFPTSPFSVTTRSQAMMDTEFSVLESPFVVAAVALVLLVAAQSFINSMLKGDQGLGAFLSDGSGFQKSGFRARRGGGPNSNSETDDGAPLSGADPLPWLKLPRLDFVDVAGQKQDAMDQDTALVMDRLETLRQLLNAELEVGNANAAKQVQAELDSLMKESGFEYTQE</sequence>
<keyword evidence="3" id="KW-0732">Signal</keyword>
<evidence type="ECO:0000313" key="4">
    <source>
        <dbReference type="EMBL" id="CAD9810737.1"/>
    </source>
</evidence>
<protein>
    <submittedName>
        <fullName evidence="4">Uncharacterized protein</fullName>
    </submittedName>
</protein>